<sequence length="504" mass="56205">MIHSGNPGTTFLQEFSVKPLSEYVDDLPNICGHESEVEAVVADARTRTLFADRGGIDFGSIRSATAIALHQHQPLIPAGGGDLHSAALISNLQYMMENQHIGDNYNAPAFVWCYKRMGEFIPQLIGEGKSPRCMLEYSGTLLHGLRKMGEHHVIDALKGMTCNPDYNWAVEWLGMPWGHAVAPSTPVQDFRLHVKAFQHHFAAIFGWEALERVRGFSPSEMALPNHPDVAYAFVKTLVDCGFQWVLVQEHTVQQLDTGRHPERPHIPHRLVVTNSHGETASIIAIVKTQGSDTKLVAQMQPWYEAQGLQRVALAGKSIPPLVTQIADGENGGVMMNEFPGKFMEVVGASSHTDTPMMNASEYLEHLFALGIKESDLPEIQPLFHDRIWARIQPGDGPEKLEKAIAELKQEDGRFHMEGGSWTSDLSWVKGYDDVLGPMEEASANFNQKVLIPGVPANDPRYRNALFHLMASQTSCYRYWGQGLWTDYGREICRRVNAILEQDFG</sequence>
<dbReference type="PANTHER" id="PTHR36306">
    <property type="entry name" value="ALPHA-AMYLASE-RELATED-RELATED"/>
    <property type="match status" value="1"/>
</dbReference>
<evidence type="ECO:0000313" key="4">
    <source>
        <dbReference type="EMBL" id="EGV18955.1"/>
    </source>
</evidence>
<evidence type="ECO:0000256" key="2">
    <source>
        <dbReference type="ARBA" id="ARBA00023277"/>
    </source>
</evidence>
<dbReference type="Gene3D" id="3.20.110.20">
    <property type="match status" value="1"/>
</dbReference>
<dbReference type="Proteomes" id="UP000005459">
    <property type="component" value="Unassembled WGS sequence"/>
</dbReference>
<feature type="domain" description="Glycoside hydrolase family 57 N-terminal" evidence="3">
    <location>
        <begin position="66"/>
        <end position="252"/>
    </location>
</feature>
<dbReference type="SUPFAM" id="SSF88713">
    <property type="entry name" value="Glycoside hydrolase/deacetylase"/>
    <property type="match status" value="1"/>
</dbReference>
<accession>F9UA07</accession>
<dbReference type="EMBL" id="AFWV01000005">
    <property type="protein sequence ID" value="EGV18955.1"/>
    <property type="molecule type" value="Genomic_DNA"/>
</dbReference>
<comment type="similarity">
    <text evidence="1">Belongs to the glycosyl hydrolase 57 family.</text>
</comment>
<keyword evidence="4" id="KW-0378">Hydrolase</keyword>
<evidence type="ECO:0000256" key="1">
    <source>
        <dbReference type="ARBA" id="ARBA00006821"/>
    </source>
</evidence>
<dbReference type="AlphaFoldDB" id="F9UA07"/>
<dbReference type="GO" id="GO:0016787">
    <property type="term" value="F:hydrolase activity"/>
    <property type="evidence" value="ECO:0007669"/>
    <property type="project" value="UniProtKB-KW"/>
</dbReference>
<keyword evidence="5" id="KW-1185">Reference proteome</keyword>
<proteinExistence type="inferred from homology"/>
<dbReference type="InterPro" id="IPR011330">
    <property type="entry name" value="Glyco_hydro/deAcase_b/a-brl"/>
</dbReference>
<gene>
    <name evidence="4" type="ORF">ThimaDRAFT_1759</name>
</gene>
<evidence type="ECO:0000313" key="5">
    <source>
        <dbReference type="Proteomes" id="UP000005459"/>
    </source>
</evidence>
<dbReference type="InterPro" id="IPR004300">
    <property type="entry name" value="Glyco_hydro_57_N"/>
</dbReference>
<dbReference type="STRING" id="768671.ThimaDRAFT_1759"/>
<organism evidence="4 5">
    <name type="scientific">Thiocapsa marina 5811</name>
    <dbReference type="NCBI Taxonomy" id="768671"/>
    <lineage>
        <taxon>Bacteria</taxon>
        <taxon>Pseudomonadati</taxon>
        <taxon>Pseudomonadota</taxon>
        <taxon>Gammaproteobacteria</taxon>
        <taxon>Chromatiales</taxon>
        <taxon>Chromatiaceae</taxon>
        <taxon>Thiocapsa</taxon>
    </lineage>
</organism>
<dbReference type="Pfam" id="PF03065">
    <property type="entry name" value="Glyco_hydro_57"/>
    <property type="match status" value="1"/>
</dbReference>
<protein>
    <submittedName>
        <fullName evidence="4">Glycoside hydrolase family 57</fullName>
    </submittedName>
</protein>
<dbReference type="GO" id="GO:0005975">
    <property type="term" value="P:carbohydrate metabolic process"/>
    <property type="evidence" value="ECO:0007669"/>
    <property type="project" value="InterPro"/>
</dbReference>
<dbReference type="PATRIC" id="fig|768671.3.peg.1871"/>
<dbReference type="CDD" id="cd10798">
    <property type="entry name" value="GH57N_like_1"/>
    <property type="match status" value="1"/>
</dbReference>
<evidence type="ECO:0000259" key="3">
    <source>
        <dbReference type="Pfam" id="PF03065"/>
    </source>
</evidence>
<keyword evidence="2" id="KW-0119">Carbohydrate metabolism</keyword>
<reference evidence="4 5" key="1">
    <citation type="submission" date="2011-06" db="EMBL/GenBank/DDBJ databases">
        <title>The draft genome of Thiocapsa marina 5811.</title>
        <authorList>
            <consortium name="US DOE Joint Genome Institute (JGI-PGF)"/>
            <person name="Lucas S."/>
            <person name="Han J."/>
            <person name="Cheng J.-F."/>
            <person name="Goodwin L."/>
            <person name="Pitluck S."/>
            <person name="Peters L."/>
            <person name="Land M.L."/>
            <person name="Hauser L."/>
            <person name="Vogl K."/>
            <person name="Liu Z."/>
            <person name="Imhoff J."/>
            <person name="Thiel V."/>
            <person name="Frigaard N.-U."/>
            <person name="Bryant D."/>
            <person name="Woyke T.J."/>
        </authorList>
    </citation>
    <scope>NUCLEOTIDE SEQUENCE [LARGE SCALE GENOMIC DNA]</scope>
    <source>
        <strain evidence="4 5">5811</strain>
    </source>
</reference>
<dbReference type="eggNOG" id="COG1449">
    <property type="taxonomic scope" value="Bacteria"/>
</dbReference>
<dbReference type="InterPro" id="IPR052046">
    <property type="entry name" value="GH57_Enzymes"/>
</dbReference>
<name>F9UA07_9GAMM</name>
<dbReference type="PANTHER" id="PTHR36306:SF5">
    <property type="entry name" value="SLR1535 PROTEIN"/>
    <property type="match status" value="1"/>
</dbReference>